<feature type="transmembrane region" description="Helical" evidence="5">
    <location>
        <begin position="20"/>
        <end position="42"/>
    </location>
</feature>
<evidence type="ECO:0000313" key="7">
    <source>
        <dbReference type="EMBL" id="RDI18176.1"/>
    </source>
</evidence>
<evidence type="ECO:0000256" key="4">
    <source>
        <dbReference type="SAM" id="MobiDB-lite"/>
    </source>
</evidence>
<evidence type="ECO:0000259" key="6">
    <source>
        <dbReference type="SMART" id="SM00563"/>
    </source>
</evidence>
<evidence type="ECO:0000256" key="3">
    <source>
        <dbReference type="ARBA" id="ARBA00023315"/>
    </source>
</evidence>
<protein>
    <submittedName>
        <fullName evidence="7">1-acyl-sn-glycerol-3-phosphate acyltransferase</fullName>
    </submittedName>
</protein>
<name>A0A370F895_9BURK</name>
<comment type="pathway">
    <text evidence="1">Lipid metabolism.</text>
</comment>
<organism evidence="7 8">
    <name type="scientific">Pseudacidovorax intermedius</name>
    <dbReference type="NCBI Taxonomy" id="433924"/>
    <lineage>
        <taxon>Bacteria</taxon>
        <taxon>Pseudomonadati</taxon>
        <taxon>Pseudomonadota</taxon>
        <taxon>Betaproteobacteria</taxon>
        <taxon>Burkholderiales</taxon>
        <taxon>Comamonadaceae</taxon>
        <taxon>Pseudacidovorax</taxon>
    </lineage>
</organism>
<dbReference type="SMART" id="SM00563">
    <property type="entry name" value="PlsC"/>
    <property type="match status" value="1"/>
</dbReference>
<dbReference type="InterPro" id="IPR002123">
    <property type="entry name" value="Plipid/glycerol_acylTrfase"/>
</dbReference>
<comment type="caution">
    <text evidence="7">The sequence shown here is derived from an EMBL/GenBank/DDBJ whole genome shotgun (WGS) entry which is preliminary data.</text>
</comment>
<evidence type="ECO:0000256" key="2">
    <source>
        <dbReference type="ARBA" id="ARBA00022679"/>
    </source>
</evidence>
<dbReference type="Proteomes" id="UP000255265">
    <property type="component" value="Unassembled WGS sequence"/>
</dbReference>
<accession>A0A370F895</accession>
<keyword evidence="5" id="KW-1133">Transmembrane helix</keyword>
<keyword evidence="5" id="KW-0812">Transmembrane</keyword>
<dbReference type="CDD" id="cd07989">
    <property type="entry name" value="LPLAT_AGPAT-like"/>
    <property type="match status" value="1"/>
</dbReference>
<dbReference type="AlphaFoldDB" id="A0A370F895"/>
<keyword evidence="3 7" id="KW-0012">Acyltransferase</keyword>
<proteinExistence type="predicted"/>
<dbReference type="Pfam" id="PF01553">
    <property type="entry name" value="Acyltransferase"/>
    <property type="match status" value="1"/>
</dbReference>
<feature type="domain" description="Phospholipid/glycerol acyltransferase" evidence="6">
    <location>
        <begin position="88"/>
        <end position="196"/>
    </location>
</feature>
<dbReference type="PANTHER" id="PTHR10434:SF66">
    <property type="entry name" value="PHOSPHOLIPID_GLYCEROL ACYLTRANSFERASE DOMAIN-CONTAINING PROTEIN"/>
    <property type="match status" value="1"/>
</dbReference>
<sequence length="267" mass="29113">MRPILRLAKAVLLAPPLYLLLLGLGLMSLAWNLVAMVLYPLLPAGRGRDVGRAAIAHGYRLFWTVACACGMMRIDARCLSALRDEQGLVIIANHPTMLDALLLVAHLPHSACIMKASLMRNVFLGAGARLARYIRNDSARTMVRLAVDDLREGGQLVVFPEGTRTTGGRLNAFRPGVTLIARLAQAPIQTVFIDTDSPYLGKGWPIWRVPPLPIVFHLRLGERFAPMADSNGLTARLEQYFQQHLTPGPAPEAAAAECQSPRAPTLS</sequence>
<evidence type="ECO:0000256" key="1">
    <source>
        <dbReference type="ARBA" id="ARBA00005189"/>
    </source>
</evidence>
<keyword evidence="8" id="KW-1185">Reference proteome</keyword>
<dbReference type="OrthoDB" id="9812274at2"/>
<evidence type="ECO:0000256" key="5">
    <source>
        <dbReference type="SAM" id="Phobius"/>
    </source>
</evidence>
<feature type="region of interest" description="Disordered" evidence="4">
    <location>
        <begin position="248"/>
        <end position="267"/>
    </location>
</feature>
<keyword evidence="2 7" id="KW-0808">Transferase</keyword>
<dbReference type="EMBL" id="QQAV01000015">
    <property type="protein sequence ID" value="RDI18176.1"/>
    <property type="molecule type" value="Genomic_DNA"/>
</dbReference>
<keyword evidence="5" id="KW-0472">Membrane</keyword>
<evidence type="ECO:0000313" key="8">
    <source>
        <dbReference type="Proteomes" id="UP000255265"/>
    </source>
</evidence>
<dbReference type="STRING" id="433924.NS331_04355"/>
<dbReference type="PANTHER" id="PTHR10434">
    <property type="entry name" value="1-ACYL-SN-GLYCEROL-3-PHOSPHATE ACYLTRANSFERASE"/>
    <property type="match status" value="1"/>
</dbReference>
<dbReference type="SUPFAM" id="SSF69593">
    <property type="entry name" value="Glycerol-3-phosphate (1)-acyltransferase"/>
    <property type="match status" value="1"/>
</dbReference>
<dbReference type="GO" id="GO:0006654">
    <property type="term" value="P:phosphatidic acid biosynthetic process"/>
    <property type="evidence" value="ECO:0007669"/>
    <property type="project" value="TreeGrafter"/>
</dbReference>
<gene>
    <name evidence="7" type="ORF">DFR41_11593</name>
</gene>
<dbReference type="GO" id="GO:0003841">
    <property type="term" value="F:1-acylglycerol-3-phosphate O-acyltransferase activity"/>
    <property type="evidence" value="ECO:0007669"/>
    <property type="project" value="TreeGrafter"/>
</dbReference>
<reference evidence="7 8" key="1">
    <citation type="submission" date="2018-07" db="EMBL/GenBank/DDBJ databases">
        <title>Genomic Encyclopedia of Type Strains, Phase IV (KMG-IV): sequencing the most valuable type-strain genomes for metagenomic binning, comparative biology and taxonomic classification.</title>
        <authorList>
            <person name="Goeker M."/>
        </authorList>
    </citation>
    <scope>NUCLEOTIDE SEQUENCE [LARGE SCALE GENOMIC DNA]</scope>
    <source>
        <strain evidence="7 8">DSM 21352</strain>
    </source>
</reference>